<evidence type="ECO:0000259" key="8">
    <source>
        <dbReference type="Pfam" id="PF20684"/>
    </source>
</evidence>
<name>A0A423WWQ9_9PEZI</name>
<feature type="domain" description="Rhodopsin" evidence="8">
    <location>
        <begin position="38"/>
        <end position="281"/>
    </location>
</feature>
<feature type="compositionally biased region" description="Polar residues" evidence="6">
    <location>
        <begin position="295"/>
        <end position="309"/>
    </location>
</feature>
<reference evidence="9 10" key="1">
    <citation type="submission" date="2015-09" db="EMBL/GenBank/DDBJ databases">
        <title>Host preference determinants of Valsa canker pathogens revealed by comparative genomics.</title>
        <authorList>
            <person name="Yin Z."/>
            <person name="Huang L."/>
        </authorList>
    </citation>
    <scope>NUCLEOTIDE SEQUENCE [LARGE SCALE GENOMIC DNA]</scope>
    <source>
        <strain evidence="9 10">03-1</strain>
    </source>
</reference>
<keyword evidence="10" id="KW-1185">Reference proteome</keyword>
<protein>
    <recommendedName>
        <fullName evidence="8">Rhodopsin domain-containing protein</fullName>
    </recommendedName>
</protein>
<feature type="transmembrane region" description="Helical" evidence="7">
    <location>
        <begin position="187"/>
        <end position="207"/>
    </location>
</feature>
<dbReference type="PANTHER" id="PTHR33048:SF15">
    <property type="entry name" value="INTEGRAL MEMBRANE PROTEIN"/>
    <property type="match status" value="1"/>
</dbReference>
<feature type="transmembrane region" description="Helical" evidence="7">
    <location>
        <begin position="93"/>
        <end position="111"/>
    </location>
</feature>
<evidence type="ECO:0000256" key="5">
    <source>
        <dbReference type="ARBA" id="ARBA00038359"/>
    </source>
</evidence>
<dbReference type="GO" id="GO:0016020">
    <property type="term" value="C:membrane"/>
    <property type="evidence" value="ECO:0007669"/>
    <property type="project" value="UniProtKB-SubCell"/>
</dbReference>
<evidence type="ECO:0000313" key="10">
    <source>
        <dbReference type="Proteomes" id="UP000283895"/>
    </source>
</evidence>
<gene>
    <name evidence="9" type="ORF">VMCG_03517</name>
</gene>
<dbReference type="Proteomes" id="UP000283895">
    <property type="component" value="Unassembled WGS sequence"/>
</dbReference>
<dbReference type="OrthoDB" id="9976870at2759"/>
<evidence type="ECO:0000256" key="4">
    <source>
        <dbReference type="ARBA" id="ARBA00023136"/>
    </source>
</evidence>
<evidence type="ECO:0000313" key="9">
    <source>
        <dbReference type="EMBL" id="ROW07897.1"/>
    </source>
</evidence>
<dbReference type="PANTHER" id="PTHR33048">
    <property type="entry name" value="PTH11-LIKE INTEGRAL MEMBRANE PROTEIN (AFU_ORTHOLOGUE AFUA_5G11245)"/>
    <property type="match status" value="1"/>
</dbReference>
<evidence type="ECO:0000256" key="3">
    <source>
        <dbReference type="ARBA" id="ARBA00022989"/>
    </source>
</evidence>
<dbReference type="AlphaFoldDB" id="A0A423WWQ9"/>
<comment type="similarity">
    <text evidence="5">Belongs to the SAT4 family.</text>
</comment>
<dbReference type="Pfam" id="PF20684">
    <property type="entry name" value="Fung_rhodopsin"/>
    <property type="match status" value="1"/>
</dbReference>
<organism evidence="9 10">
    <name type="scientific">Cytospora schulzeri</name>
    <dbReference type="NCBI Taxonomy" id="448051"/>
    <lineage>
        <taxon>Eukaryota</taxon>
        <taxon>Fungi</taxon>
        <taxon>Dikarya</taxon>
        <taxon>Ascomycota</taxon>
        <taxon>Pezizomycotina</taxon>
        <taxon>Sordariomycetes</taxon>
        <taxon>Sordariomycetidae</taxon>
        <taxon>Diaporthales</taxon>
        <taxon>Cytosporaceae</taxon>
        <taxon>Cytospora</taxon>
    </lineage>
</organism>
<evidence type="ECO:0000256" key="1">
    <source>
        <dbReference type="ARBA" id="ARBA00004141"/>
    </source>
</evidence>
<comment type="caution">
    <text evidence="9">The sequence shown here is derived from an EMBL/GenBank/DDBJ whole genome shotgun (WGS) entry which is preliminary data.</text>
</comment>
<proteinExistence type="inferred from homology"/>
<keyword evidence="2 7" id="KW-0812">Transmembrane</keyword>
<feature type="region of interest" description="Disordered" evidence="6">
    <location>
        <begin position="290"/>
        <end position="382"/>
    </location>
</feature>
<keyword evidence="3 7" id="KW-1133">Transmembrane helix</keyword>
<feature type="transmembrane region" description="Helical" evidence="7">
    <location>
        <begin position="17"/>
        <end position="42"/>
    </location>
</feature>
<accession>A0A423WWQ9</accession>
<feature type="transmembrane region" description="Helical" evidence="7">
    <location>
        <begin position="219"/>
        <end position="241"/>
    </location>
</feature>
<feature type="transmembrane region" description="Helical" evidence="7">
    <location>
        <begin position="253"/>
        <end position="277"/>
    </location>
</feature>
<dbReference type="EMBL" id="LKEA01000007">
    <property type="protein sequence ID" value="ROW07897.1"/>
    <property type="molecule type" value="Genomic_DNA"/>
</dbReference>
<comment type="subcellular location">
    <subcellularLocation>
        <location evidence="1">Membrane</location>
        <topology evidence="1">Multi-pass membrane protein</topology>
    </subcellularLocation>
</comment>
<keyword evidence="4 7" id="KW-0472">Membrane</keyword>
<evidence type="ECO:0000256" key="6">
    <source>
        <dbReference type="SAM" id="MobiDB-lite"/>
    </source>
</evidence>
<feature type="transmembrane region" description="Helical" evidence="7">
    <location>
        <begin position="54"/>
        <end position="73"/>
    </location>
</feature>
<evidence type="ECO:0000256" key="2">
    <source>
        <dbReference type="ARBA" id="ARBA00022692"/>
    </source>
</evidence>
<sequence length="402" mass="43038">MADVVSPDARSVAPEGVALAIMVVSPMFLGLSVLAVAARAYVRLTDGTFSVDDCLLIGGLISYIADVGLAMHAATVGVGTVDERLNAWLASQAMKYFTIWILVYVVGLALIKSSICTTIWRIASVRRGMSIAVYFLFGLVWASFVVTFVGMLLYCTPIRANWETSLVLEGKARCGSVAAMIGISHTATVTTILTDIGCAVLPGMLLWKTQMKAQAKFEVFALMSVASMASISTIARAPFITRYEYPDDNLKYYIGYIVLFSNIESGIGCVATSLPAIRKFYMRLANKENSEADSEGSTPPKGNTSNTLVTIGGGASAFSSRGRLPRGVFSNPTDRGVSLATVQAKGGGGDGDWEQLHDGEEDEMPLSPSRAGKKGPRQMKGIRADYTYSVELEPVRDSSPGR</sequence>
<evidence type="ECO:0000256" key="7">
    <source>
        <dbReference type="SAM" id="Phobius"/>
    </source>
</evidence>
<dbReference type="InterPro" id="IPR052337">
    <property type="entry name" value="SAT4-like"/>
</dbReference>
<feature type="transmembrane region" description="Helical" evidence="7">
    <location>
        <begin position="131"/>
        <end position="154"/>
    </location>
</feature>
<dbReference type="InterPro" id="IPR049326">
    <property type="entry name" value="Rhodopsin_dom_fungi"/>
</dbReference>